<dbReference type="RefSeq" id="XP_028966341.1">
    <property type="nucleotide sequence ID" value="XM_029110508.1"/>
</dbReference>
<feature type="compositionally biased region" description="Low complexity" evidence="2">
    <location>
        <begin position="169"/>
        <end position="178"/>
    </location>
</feature>
<accession>A0AAJ7SDZ8</accession>
<feature type="compositionally biased region" description="Basic and acidic residues" evidence="2">
    <location>
        <begin position="1220"/>
        <end position="1230"/>
    </location>
</feature>
<feature type="region of interest" description="Disordered" evidence="2">
    <location>
        <begin position="503"/>
        <end position="589"/>
    </location>
</feature>
<sequence length="1605" mass="171886">MTAEASQATPAPSFQDSSNSPTIPQDSTTEKAEETGRSIFRKFSISLGGRKNSTKSLEVSEGKTESVLGSISSSSSAPTDAGNDAPPDEKRKPLSEGSAKQSKNAAEPEVYLKSGDYQEGDSSAVLDFETAAATSTPIGPNSVADDSRDSASGGDVIQNEAKGARRKSSTTSTASSGKNSRDKTTAPLGDHVNNNENKTSDDGDDPKNGRHNEQSDSAENNALSVGKSAANSNTNNNNNTTDVRKDSTTFSGAPRGKRTGRKLSDLKAVQKKGETLLHRKNNSRGRFKGGPTRSQEQRVGLTSEEERETDTFRETFDDIHETSVVDLRAAAFLNRSAPDLNSAGGDSSQFQSYSESRKLNNTAGTLGVARSRFGHSLHDLNGESVASHSQRRSKYRSHDLDDVHVDVAALSGGKSSTRRRVILKKSNLSTRTRHKSSTTVETAAVSLIDASGENVHFSEEQIDRKFERISSGASASERAVSRSSMSLSIAVSVKEIEDITTQTNASGDDGFDSKNAPAASASAAAAKSSNKSMEEDDDDLETTADKENSNRSGNSEERVTSSESIDNERMRAVISPGASVPILDSEGNEVGDIEVGVANSVEEMLSTVNAVTSAVSDSVNTVSRRIGAEEQNANKISEIAADGTQSSKQTAIDDDNVGTETPSTDIVGLGNYESDVTTPGLEQTIEVSVESTPENKFNDEEGGETKDEESTEESEFLLSAISERGESALPTSDDLDTEIENRGLGQTDHHEHPGDEDDDDRVEDSGVVFIDNGQTVSTQSATTTSASPSPSAVAQRGSATTVRTPRGESELRNTSASSQKTPIPAERRTSSAASGPASPRASRNSSARESPRSGRFSAASSARDSKSSSASSTKPGPPPVAKDEKQDSKSGTPQTLAGGRTRTVTPADTKPSSTKSPPLPKKRNSVQSENSGSGKSDTSRGAAGTSQPKPRSGESTAGSNKRSPPNRNSRRGSKENLPADTRDGDLSQDVAKQPVGGSSQPPPAITPRASKATSPKGSKSTSPKGSKSTSPKGSKSNSTKTSRTSSLESRGSSSSRPTSAKARTSAGSGIAREGTYVKQADDNRTTPSELIESARIIVEETVERAARSLSASLHSASMSREDSKSLTTSEDVVTVVEAAGRTDSRLSNDTVIIEKGDDLVVAGDRHAVDTIASEDVGIPAANTHPVPRTDEPLERDRTKGDSTSKMIHAKNARNGADGLGEARRERRNAEAPKQTRIAANADSVQSVDETDSTGLRTPDSKTTTLDDSMSLPNDSGHATEEDRGSSPDIRGSDIIAAIASDPHSDSASSKKSTRTVKRAPRTLTSQAPVAVPIPKATTRSTRKSPARSRRNKSPPPPEKYLNRLKRSKSEGVALHKLQTQSGDQTGSRVNSRASEGGEGRLSRLQSKSVAEIEQQRHEEMEKLRAKLDTLRSERQECEVQKEEMVKHVRSLHAKLIQEKEAVHELWRKRYLEEKKLTPKIEEESAKWRLELERIHKDMITKVEGRDPNDAKSPFSRLEEPSNKVSYKIMVARLLQEIEDLKRRLETTKLRLGAEAKLRAMAEKDVRTLREDLIQKKIQVTLTRKETDSVIAPFYRDTIYSLHPLM</sequence>
<dbReference type="PANTHER" id="PTHR14421">
    <property type="entry name" value="SPERMATOGENESIS-ASSOCIATED PROTEIN 1"/>
    <property type="match status" value="1"/>
</dbReference>
<feature type="compositionally biased region" description="Basic and acidic residues" evidence="2">
    <location>
        <begin position="198"/>
        <end position="214"/>
    </location>
</feature>
<evidence type="ECO:0000256" key="2">
    <source>
        <dbReference type="SAM" id="MobiDB-lite"/>
    </source>
</evidence>
<dbReference type="Proteomes" id="UP000694867">
    <property type="component" value="Unplaced"/>
</dbReference>
<evidence type="ECO:0000256" key="1">
    <source>
        <dbReference type="SAM" id="Coils"/>
    </source>
</evidence>
<reference evidence="5" key="1">
    <citation type="submission" date="2025-08" db="UniProtKB">
        <authorList>
            <consortium name="RefSeq"/>
        </authorList>
    </citation>
    <scope>IDENTIFICATION</scope>
</reference>
<evidence type="ECO:0000313" key="4">
    <source>
        <dbReference type="Proteomes" id="UP000694867"/>
    </source>
</evidence>
<feature type="compositionally biased region" description="Basic and acidic residues" evidence="2">
    <location>
        <begin position="543"/>
        <end position="571"/>
    </location>
</feature>
<feature type="compositionally biased region" description="Low complexity" evidence="2">
    <location>
        <begin position="958"/>
        <end position="967"/>
    </location>
</feature>
<feature type="compositionally biased region" description="Basic residues" evidence="2">
    <location>
        <begin position="278"/>
        <end position="287"/>
    </location>
</feature>
<feature type="region of interest" description="Disordered" evidence="2">
    <location>
        <begin position="1172"/>
        <end position="1409"/>
    </location>
</feature>
<dbReference type="GeneID" id="108863683"/>
<feature type="compositionally biased region" description="Polar residues" evidence="2">
    <location>
        <begin position="1242"/>
        <end position="1273"/>
    </location>
</feature>
<protein>
    <submittedName>
        <fullName evidence="5">Dentin sialophosphoprotein-like</fullName>
    </submittedName>
</protein>
<evidence type="ECO:0000313" key="5">
    <source>
        <dbReference type="RefSeq" id="XP_028966341.1"/>
    </source>
</evidence>
<feature type="compositionally biased region" description="Polar residues" evidence="2">
    <location>
        <begin position="1"/>
        <end position="27"/>
    </location>
</feature>
<feature type="compositionally biased region" description="Basic residues" evidence="2">
    <location>
        <begin position="1340"/>
        <end position="1352"/>
    </location>
</feature>
<keyword evidence="1" id="KW-0175">Coiled coil</keyword>
<feature type="compositionally biased region" description="Acidic residues" evidence="2">
    <location>
        <begin position="706"/>
        <end position="715"/>
    </location>
</feature>
<feature type="compositionally biased region" description="Polar residues" evidence="2">
    <location>
        <begin position="1377"/>
        <end position="1393"/>
    </location>
</feature>
<feature type="compositionally biased region" description="Polar residues" evidence="2">
    <location>
        <begin position="674"/>
        <end position="695"/>
    </location>
</feature>
<feature type="compositionally biased region" description="Low complexity" evidence="2">
    <location>
        <begin position="228"/>
        <end position="241"/>
    </location>
</feature>
<dbReference type="InterPro" id="IPR031478">
    <property type="entry name" value="SPATA1_C"/>
</dbReference>
<feature type="compositionally biased region" description="Basic residues" evidence="2">
    <location>
        <begin position="1311"/>
        <end position="1320"/>
    </location>
</feature>
<feature type="compositionally biased region" description="Low complexity" evidence="2">
    <location>
        <begin position="774"/>
        <end position="794"/>
    </location>
</feature>
<feature type="compositionally biased region" description="Basic and acidic residues" evidence="2">
    <location>
        <begin position="1187"/>
        <end position="1202"/>
    </location>
</feature>
<feature type="compositionally biased region" description="Low complexity" evidence="2">
    <location>
        <begin position="830"/>
        <end position="872"/>
    </location>
</feature>
<feature type="compositionally biased region" description="Polar residues" evidence="2">
    <location>
        <begin position="925"/>
        <end position="936"/>
    </location>
</feature>
<feature type="compositionally biased region" description="Basic and acidic residues" evidence="2">
    <location>
        <begin position="696"/>
        <end position="705"/>
    </location>
</feature>
<feature type="region of interest" description="Disordered" evidence="2">
    <location>
        <begin position="641"/>
        <end position="1091"/>
    </location>
</feature>
<name>A0AAJ7SDZ8_9ACAR</name>
<dbReference type="PANTHER" id="PTHR14421:SF3">
    <property type="entry name" value="SPERMATOGENESIS-ASSOCIATED PROTEIN 1"/>
    <property type="match status" value="1"/>
</dbReference>
<evidence type="ECO:0000259" key="3">
    <source>
        <dbReference type="Pfam" id="PF15743"/>
    </source>
</evidence>
<feature type="compositionally biased region" description="Low complexity" evidence="2">
    <location>
        <begin position="513"/>
        <end position="531"/>
    </location>
</feature>
<dbReference type="KEGG" id="goe:108863683"/>
<proteinExistence type="predicted"/>
<feature type="compositionally biased region" description="Polar residues" evidence="2">
    <location>
        <begin position="812"/>
        <end position="821"/>
    </location>
</feature>
<feature type="coiled-coil region" evidence="1">
    <location>
        <begin position="1413"/>
        <end position="1447"/>
    </location>
</feature>
<feature type="domain" description="Spermatogenesis-associated protein 1 C-terminal" evidence="3">
    <location>
        <begin position="1427"/>
        <end position="1576"/>
    </location>
</feature>
<feature type="compositionally biased region" description="Polar residues" evidence="2">
    <location>
        <begin position="944"/>
        <end position="957"/>
    </location>
</feature>
<feature type="compositionally biased region" description="Low complexity" evidence="2">
    <location>
        <begin position="1010"/>
        <end position="1066"/>
    </location>
</feature>
<gene>
    <name evidence="5" type="primary">LOC108863683</name>
</gene>
<organism evidence="4 5">
    <name type="scientific">Galendromus occidentalis</name>
    <name type="common">western predatory mite</name>
    <dbReference type="NCBI Taxonomy" id="34638"/>
    <lineage>
        <taxon>Eukaryota</taxon>
        <taxon>Metazoa</taxon>
        <taxon>Ecdysozoa</taxon>
        <taxon>Arthropoda</taxon>
        <taxon>Chelicerata</taxon>
        <taxon>Arachnida</taxon>
        <taxon>Acari</taxon>
        <taxon>Parasitiformes</taxon>
        <taxon>Mesostigmata</taxon>
        <taxon>Gamasina</taxon>
        <taxon>Phytoseioidea</taxon>
        <taxon>Phytoseiidae</taxon>
        <taxon>Typhlodrominae</taxon>
        <taxon>Galendromus</taxon>
    </lineage>
</organism>
<keyword evidence="4" id="KW-1185">Reference proteome</keyword>
<dbReference type="InterPro" id="IPR039062">
    <property type="entry name" value="SPAT1"/>
</dbReference>
<dbReference type="Pfam" id="PF15743">
    <property type="entry name" value="SPATA1_C"/>
    <property type="match status" value="1"/>
</dbReference>
<feature type="region of interest" description="Disordered" evidence="2">
    <location>
        <begin position="1"/>
        <end position="308"/>
    </location>
</feature>
<feature type="coiled-coil region" evidence="1">
    <location>
        <begin position="1523"/>
        <end position="1554"/>
    </location>
</feature>